<proteinExistence type="inferred from homology"/>
<dbReference type="GeneID" id="62199003"/>
<dbReference type="GO" id="GO:0016705">
    <property type="term" value="F:oxidoreductase activity, acting on paired donors, with incorporation or reduction of molecular oxygen"/>
    <property type="evidence" value="ECO:0007669"/>
    <property type="project" value="InterPro"/>
</dbReference>
<dbReference type="CDD" id="cd11061">
    <property type="entry name" value="CYP67-like"/>
    <property type="match status" value="1"/>
</dbReference>
<evidence type="ECO:0000256" key="4">
    <source>
        <dbReference type="ARBA" id="ARBA00023002"/>
    </source>
</evidence>
<dbReference type="EMBL" id="JAAABM010000001">
    <property type="protein sequence ID" value="KAF7681802.1"/>
    <property type="molecule type" value="Genomic_DNA"/>
</dbReference>
<dbReference type="PANTHER" id="PTHR24305">
    <property type="entry name" value="CYTOCHROME P450"/>
    <property type="match status" value="1"/>
</dbReference>
<organism evidence="11 12">
    <name type="scientific">Alternaria burnsii</name>
    <dbReference type="NCBI Taxonomy" id="1187904"/>
    <lineage>
        <taxon>Eukaryota</taxon>
        <taxon>Fungi</taxon>
        <taxon>Dikarya</taxon>
        <taxon>Ascomycota</taxon>
        <taxon>Pezizomycotina</taxon>
        <taxon>Dothideomycetes</taxon>
        <taxon>Pleosporomycetidae</taxon>
        <taxon>Pleosporales</taxon>
        <taxon>Pleosporineae</taxon>
        <taxon>Pleosporaceae</taxon>
        <taxon>Alternaria</taxon>
        <taxon>Alternaria sect. Alternaria</taxon>
    </lineage>
</organism>
<evidence type="ECO:0000256" key="8">
    <source>
        <dbReference type="SAM" id="MobiDB-lite"/>
    </source>
</evidence>
<dbReference type="Pfam" id="PF00067">
    <property type="entry name" value="p450"/>
    <property type="match status" value="1"/>
</dbReference>
<reference evidence="11" key="2">
    <citation type="submission" date="2020-08" db="EMBL/GenBank/DDBJ databases">
        <title>Draft Genome Sequence of Cumin Blight Pathogen Alternaria burnsii.</title>
        <authorList>
            <person name="Feng Z."/>
        </authorList>
    </citation>
    <scope>NUCLEOTIDE SEQUENCE</scope>
    <source>
        <strain evidence="11">CBS107.38</strain>
    </source>
</reference>
<accession>A0A8H7EJW9</accession>
<evidence type="ECO:0000256" key="6">
    <source>
        <dbReference type="ARBA" id="ARBA00023033"/>
    </source>
</evidence>
<reference evidence="11" key="1">
    <citation type="submission" date="2020-01" db="EMBL/GenBank/DDBJ databases">
        <authorList>
            <person name="Feng Z.H.Z."/>
        </authorList>
    </citation>
    <scope>NUCLEOTIDE SEQUENCE</scope>
    <source>
        <strain evidence="11">CBS107.38</strain>
    </source>
</reference>
<feature type="transmembrane region" description="Helical" evidence="9">
    <location>
        <begin position="289"/>
        <end position="309"/>
    </location>
</feature>
<comment type="similarity">
    <text evidence="2">Belongs to the cytochrome P450 family.</text>
</comment>
<dbReference type="PRINTS" id="PR00463">
    <property type="entry name" value="EP450I"/>
</dbReference>
<dbReference type="Proteomes" id="UP000596902">
    <property type="component" value="Unassembled WGS sequence"/>
</dbReference>
<keyword evidence="6" id="KW-0503">Monooxygenase</keyword>
<evidence type="ECO:0000313" key="12">
    <source>
        <dbReference type="Proteomes" id="UP000596902"/>
    </source>
</evidence>
<dbReference type="AlphaFoldDB" id="A0A8H7EJW9"/>
<dbReference type="SUPFAM" id="SSF48264">
    <property type="entry name" value="Cytochrome P450"/>
    <property type="match status" value="1"/>
</dbReference>
<keyword evidence="9" id="KW-1133">Transmembrane helix</keyword>
<sequence>MASRLLELPREIRDLIYDYVLVRDDIPVQCAAILSEVAASRSPGICRQLDKNYPLRRIRATRRIWYIPRFDIGLTSAANDSGELRNIQMTYQLGMPSDMPSSHRIEIRLLQTCRQIYHEARKSFYGKNLFSFTADFSVPTAFAFLCDRPATSLKLISSIKLGLVEASNLRGTIGAHYPVLRRSTDSLVLQFAYNHFTDLCTLLSTSRMDLRRLHLSISSLHQRYDVAPSLVKEFPRCSNASLTSSSPFPTAMMAYNLVDPVSNKTLIALIALITHSIVHRGEWDNTFHIVIGIWVILFGSVACFEYIAATSARNVSIAIELAARTASLYFAILVASILLHRGLYHRLRKIPGPFFARFSKSYGIIAGVLSTNFQYFKWLESLHKHYGVDVIRTGPREVTIYCADAIALVHGPTSKCSKSTIYSTTGEVAGRALHFTTNKDEHRQRRKVWDRAFNAKALREYEPRLNRHALALILRLKEQATLPSVRITNWVNFYSFDVMGDIGFNRSFGMVESGEEAHVIKLLHDSQAPLSVLAHISWAMRLIARTPIGSQALFEHMDWSAKVLEERKKNTPKEKDVFSCLLNPNEDQVTPEMNADSRLLIIAGSDTVSATLSYLLYELCKNLTVQAKLRATIDTIKPEKAHLDVEDVAECAYLDGVINETLRLHPATPSGPQRETPPEGLTLPDSTYIPGKVNVWIPIYSLQRDPRYWMDPLSFMPERWTDERPDATIEKRAFLPFLTGPYNCIGQKLAMMELRSVTANLVRSFEITFADGENGSTIENESRDCFTMTVGKLDVRLKPRAIPGAIVNKSTMAKLNILRPSTKIYNEQIHGLSAYFWGTFSNFDPDVVDLNKDGITYENGDHYFVLVQLFPVLELKSNSGSSIVKDCGLIVIYTGIIVPLVDQLLTNPAINKTTDIILPIFYLTMNTRSYRKSLELKPPKELRRWNYDEENRLLYLIRVEEKTYKEAATSLNRSIQSVQHRYSIIRQRDESASISWTAELDSAIIDGRRRRLTPNEIAQEINIPEKAIQSRWQALRAAKKVPEDVLALRRRKPHRDFTPQEDETILNLYVGGNDDKEIAVLAGIEGKSQTEIMIRRRKLVAESSPIYRRLIEEQLHETGKADLTNEKKEKIDTLELAVNRQKYGWMDEVDKDNGPALG</sequence>
<protein>
    <submittedName>
        <fullName evidence="11">Cytochrome p450</fullName>
    </submittedName>
</protein>
<keyword evidence="12" id="KW-1185">Reference proteome</keyword>
<dbReference type="InterPro" id="IPR056632">
    <property type="entry name" value="DUF7730"/>
</dbReference>
<feature type="binding site" description="axial binding residue" evidence="7">
    <location>
        <position position="744"/>
    </location>
    <ligand>
        <name>heme</name>
        <dbReference type="ChEBI" id="CHEBI:30413"/>
    </ligand>
    <ligandPart>
        <name>Fe</name>
        <dbReference type="ChEBI" id="CHEBI:18248"/>
    </ligandPart>
</feature>
<evidence type="ECO:0000256" key="7">
    <source>
        <dbReference type="PIRSR" id="PIRSR602401-1"/>
    </source>
</evidence>
<comment type="caution">
    <text evidence="11">The sequence shown here is derived from an EMBL/GenBank/DDBJ whole genome shotgun (WGS) entry which is preliminary data.</text>
</comment>
<evidence type="ECO:0000256" key="5">
    <source>
        <dbReference type="ARBA" id="ARBA00023004"/>
    </source>
</evidence>
<dbReference type="Pfam" id="PF24864">
    <property type="entry name" value="DUF7730"/>
    <property type="match status" value="1"/>
</dbReference>
<keyword evidence="9" id="KW-0472">Membrane</keyword>
<evidence type="ECO:0000256" key="3">
    <source>
        <dbReference type="ARBA" id="ARBA00022723"/>
    </source>
</evidence>
<dbReference type="InterPro" id="IPR002401">
    <property type="entry name" value="Cyt_P450_E_grp-I"/>
</dbReference>
<feature type="transmembrane region" description="Helical" evidence="9">
    <location>
        <begin position="321"/>
        <end position="339"/>
    </location>
</feature>
<feature type="region of interest" description="Disordered" evidence="8">
    <location>
        <begin position="664"/>
        <end position="684"/>
    </location>
</feature>
<dbReference type="InterPro" id="IPR036396">
    <property type="entry name" value="Cyt_P450_sf"/>
</dbReference>
<gene>
    <name evidence="11" type="ORF">GT037_000778</name>
</gene>
<dbReference type="GO" id="GO:0004497">
    <property type="term" value="F:monooxygenase activity"/>
    <property type="evidence" value="ECO:0007669"/>
    <property type="project" value="UniProtKB-KW"/>
</dbReference>
<dbReference type="GO" id="GO:0005506">
    <property type="term" value="F:iron ion binding"/>
    <property type="evidence" value="ECO:0007669"/>
    <property type="project" value="InterPro"/>
</dbReference>
<dbReference type="Gene3D" id="1.10.630.10">
    <property type="entry name" value="Cytochrome P450"/>
    <property type="match status" value="1"/>
</dbReference>
<dbReference type="PRINTS" id="PR00385">
    <property type="entry name" value="P450"/>
</dbReference>
<keyword evidence="4" id="KW-0560">Oxidoreductase</keyword>
<evidence type="ECO:0000259" key="10">
    <source>
        <dbReference type="Pfam" id="PF24864"/>
    </source>
</evidence>
<name>A0A8H7EJW9_9PLEO</name>
<dbReference type="PANTHER" id="PTHR24305:SF187">
    <property type="entry name" value="P450, PUTATIVE (EUROFUNG)-RELATED"/>
    <property type="match status" value="1"/>
</dbReference>
<dbReference type="GO" id="GO:0020037">
    <property type="term" value="F:heme binding"/>
    <property type="evidence" value="ECO:0007669"/>
    <property type="project" value="InterPro"/>
</dbReference>
<keyword evidence="7" id="KW-0349">Heme</keyword>
<evidence type="ECO:0000256" key="2">
    <source>
        <dbReference type="ARBA" id="ARBA00010617"/>
    </source>
</evidence>
<dbReference type="InterPro" id="IPR001128">
    <property type="entry name" value="Cyt_P450"/>
</dbReference>
<dbReference type="RefSeq" id="XP_038791681.1">
    <property type="nucleotide sequence ID" value="XM_038925825.1"/>
</dbReference>
<keyword evidence="5 7" id="KW-0408">Iron</keyword>
<comment type="cofactor">
    <cofactor evidence="1 7">
        <name>heme</name>
        <dbReference type="ChEBI" id="CHEBI:30413"/>
    </cofactor>
</comment>
<evidence type="ECO:0000256" key="9">
    <source>
        <dbReference type="SAM" id="Phobius"/>
    </source>
</evidence>
<keyword evidence="9" id="KW-0812">Transmembrane</keyword>
<dbReference type="FunFam" id="1.10.630.10:FF:000129">
    <property type="entry name" value="Benzoate 4-monooxygenase cytochrome P450"/>
    <property type="match status" value="1"/>
</dbReference>
<feature type="domain" description="DUF7730" evidence="10">
    <location>
        <begin position="2"/>
        <end position="226"/>
    </location>
</feature>
<keyword evidence="3 7" id="KW-0479">Metal-binding</keyword>
<evidence type="ECO:0000256" key="1">
    <source>
        <dbReference type="ARBA" id="ARBA00001971"/>
    </source>
</evidence>
<dbReference type="InterPro" id="IPR050121">
    <property type="entry name" value="Cytochrome_P450_monoxygenase"/>
</dbReference>
<evidence type="ECO:0000313" key="11">
    <source>
        <dbReference type="EMBL" id="KAF7681802.1"/>
    </source>
</evidence>